<keyword evidence="8 23" id="KW-1133">Transmembrane helix</keyword>
<dbReference type="PRINTS" id="PR00463">
    <property type="entry name" value="EP450I"/>
</dbReference>
<dbReference type="CDD" id="cd11043">
    <property type="entry name" value="CYP90-like"/>
    <property type="match status" value="1"/>
</dbReference>
<keyword evidence="12 23" id="KW-0472">Membrane</keyword>
<comment type="function">
    <text evidence="15">Catalyzes the C6-oxidation step in brassinosteroids biosynthesis. May convert 6-deoxoteasterone (6-deoxoTE) to 3-dehydro-6-deoxoteasterone (6-deoxo3DT, 6-deoxo3DHT), and teasterone (TE) to 3-dehydroteasterone (3DT, 3-DHT). Involved in the elongation of leaf sheaths and stems.</text>
</comment>
<dbReference type="GO" id="GO:0016709">
    <property type="term" value="F:oxidoreductase activity, acting on paired donors, with incorporation or reduction of molecular oxygen, NAD(P)H as one donor, and incorporation of one atom of oxygen"/>
    <property type="evidence" value="ECO:0007669"/>
    <property type="project" value="UniProtKB-ARBA"/>
</dbReference>
<dbReference type="GO" id="GO:0020037">
    <property type="term" value="F:heme binding"/>
    <property type="evidence" value="ECO:0007669"/>
    <property type="project" value="InterPro"/>
</dbReference>
<dbReference type="FunFam" id="1.10.630.10:FF:000048">
    <property type="entry name" value="3-epi-6-deoxocathasterone 23-monooxygenase CYP90D1"/>
    <property type="match status" value="1"/>
</dbReference>
<dbReference type="PANTHER" id="PTHR24286:SF226">
    <property type="entry name" value="CYTOCHROME P450 90D2"/>
    <property type="match status" value="1"/>
</dbReference>
<keyword evidence="11 21" id="KW-0503">Monooxygenase</keyword>
<dbReference type="GO" id="GO:0010268">
    <property type="term" value="P:brassinosteroid homeostasis"/>
    <property type="evidence" value="ECO:0007669"/>
    <property type="project" value="TreeGrafter"/>
</dbReference>
<evidence type="ECO:0000256" key="19">
    <source>
        <dbReference type="ARBA" id="ARBA00083274"/>
    </source>
</evidence>
<dbReference type="PROSITE" id="PS00086">
    <property type="entry name" value="CYTOCHROME_P450"/>
    <property type="match status" value="1"/>
</dbReference>
<evidence type="ECO:0000256" key="4">
    <source>
        <dbReference type="ARBA" id="ARBA00010617"/>
    </source>
</evidence>
<dbReference type="GO" id="GO:0048441">
    <property type="term" value="P:petal development"/>
    <property type="evidence" value="ECO:0007669"/>
    <property type="project" value="UniProtKB-ARBA"/>
</dbReference>
<evidence type="ECO:0000313" key="25">
    <source>
        <dbReference type="Proteomes" id="UP000026961"/>
    </source>
</evidence>
<comment type="similarity">
    <text evidence="4 21">Belongs to the cytochrome P450 family.</text>
</comment>
<dbReference type="EnsemblPlants" id="OGLUM05G06730.1">
    <property type="protein sequence ID" value="OGLUM05G06730.1"/>
    <property type="gene ID" value="OGLUM05G06730"/>
</dbReference>
<dbReference type="GO" id="GO:0016132">
    <property type="term" value="P:brassinosteroid biosynthetic process"/>
    <property type="evidence" value="ECO:0007669"/>
    <property type="project" value="TreeGrafter"/>
</dbReference>
<keyword evidence="7 20" id="KW-0479">Metal-binding</keyword>
<keyword evidence="22" id="KW-0175">Coiled coil</keyword>
<dbReference type="SUPFAM" id="SSF48264">
    <property type="entry name" value="Cytochrome P450"/>
    <property type="match status" value="1"/>
</dbReference>
<evidence type="ECO:0000256" key="13">
    <source>
        <dbReference type="ARBA" id="ARBA00037910"/>
    </source>
</evidence>
<evidence type="ECO:0000256" key="6">
    <source>
        <dbReference type="ARBA" id="ARBA00022692"/>
    </source>
</evidence>
<comment type="catalytic activity">
    <reaction evidence="14">
        <text>6-deoxoteasterone + reduced [NADPH--hemoprotein reductase] + O2 = 3-dehydro-6-deoxoteasterone + oxidized [NADPH--hemoprotein reductase] + 2 H2O + H(+)</text>
        <dbReference type="Rhea" id="RHEA:69983"/>
        <dbReference type="Rhea" id="RHEA-COMP:11964"/>
        <dbReference type="Rhea" id="RHEA-COMP:11965"/>
        <dbReference type="ChEBI" id="CHEBI:15377"/>
        <dbReference type="ChEBI" id="CHEBI:15378"/>
        <dbReference type="ChEBI" id="CHEBI:15379"/>
        <dbReference type="ChEBI" id="CHEBI:20710"/>
        <dbReference type="ChEBI" id="CHEBI:20716"/>
        <dbReference type="ChEBI" id="CHEBI:57618"/>
        <dbReference type="ChEBI" id="CHEBI:58210"/>
    </reaction>
    <physiologicalReaction direction="left-to-right" evidence="14">
        <dbReference type="Rhea" id="RHEA:69984"/>
    </physiologicalReaction>
</comment>
<evidence type="ECO:0000256" key="15">
    <source>
        <dbReference type="ARBA" id="ARBA00059568"/>
    </source>
</evidence>
<evidence type="ECO:0000256" key="21">
    <source>
        <dbReference type="RuleBase" id="RU000461"/>
    </source>
</evidence>
<dbReference type="PANTHER" id="PTHR24286">
    <property type="entry name" value="CYTOCHROME P450 26"/>
    <property type="match status" value="1"/>
</dbReference>
<evidence type="ECO:0000256" key="8">
    <source>
        <dbReference type="ARBA" id="ARBA00022989"/>
    </source>
</evidence>
<proteinExistence type="inferred from homology"/>
<evidence type="ECO:0000256" key="16">
    <source>
        <dbReference type="ARBA" id="ARBA00060577"/>
    </source>
</evidence>
<evidence type="ECO:0000256" key="18">
    <source>
        <dbReference type="ARBA" id="ARBA00078099"/>
    </source>
</evidence>
<evidence type="ECO:0000256" key="17">
    <source>
        <dbReference type="ARBA" id="ARBA00068727"/>
    </source>
</evidence>
<comment type="pathway">
    <text evidence="13">Plant hormone biosynthesis; brassinosteroid biosynthesis.</text>
</comment>
<sequence length="565" mass="62985">MFFVHYWLTTSIYIEVIKYIYRFCIYRYTFIYMHSIYIDAHLLFQKLEYSILTVTQLATPAAMQPLAAGGGVSWPLYAATVAAALLVTAIVLRLAARSTAAACKARPPAGSLGWPLVGETLQFISAAYSSRPESFVEKRCRRYGKVFRSHLWGSPAVVSADAEASRAVLQSDASAFVPWYPRSLMELMGESSILVLGGALQRRVHGLAGAFFKSPELKARVTADMRGRLAAAMDAWRATAATGAGAAVRVQDEAKSIVFEILVRALIGLEQGQEMNYLRQQFHIFIAGLISLPIKLPGTQLYRSLKAKKRMTSLIQNIIQEKRRRIFEGKDLCAVSRDLIDVLMSNGSDELSLTDELISDNMIDFMIPAEDSVPVLITLAIKYLSECPLALQQLEEENMELKRQKSDVGETLEWTDYMSLTFTQNVITETLRIGNIISGIMRKAVRDVEVKGQGDVVIPKGWCVLIYFRSVHLDANIYDDPYAFNPWRWKERDMAAATANSGSGFTPFGGGQRLCPGLDLARLQTSIFLHHLVTNFTWVAQGDVVVNFPTVRLKRGMPIKVTPKT</sequence>
<evidence type="ECO:0000256" key="23">
    <source>
        <dbReference type="SAM" id="Phobius"/>
    </source>
</evidence>
<dbReference type="Proteomes" id="UP000026961">
    <property type="component" value="Chromosome 5"/>
</dbReference>
<dbReference type="InterPro" id="IPR017972">
    <property type="entry name" value="Cyt_P450_CS"/>
</dbReference>
<evidence type="ECO:0000256" key="5">
    <source>
        <dbReference type="ARBA" id="ARBA00022617"/>
    </source>
</evidence>
<protein>
    <recommendedName>
        <fullName evidence="17">Cytochrome P450 90D2</fullName>
    </recommendedName>
    <alternativeName>
        <fullName evidence="18">3-dehydro-6-deoxoteasterone synthase</fullName>
    </alternativeName>
    <alternativeName>
        <fullName evidence="19">3-dehydroteasterone synthase</fullName>
    </alternativeName>
</protein>
<keyword evidence="9 21" id="KW-0560">Oxidoreductase</keyword>
<dbReference type="Gene3D" id="1.10.630.10">
    <property type="entry name" value="Cytochrome P450"/>
    <property type="match status" value="1"/>
</dbReference>
<dbReference type="InterPro" id="IPR001128">
    <property type="entry name" value="Cyt_P450"/>
</dbReference>
<evidence type="ECO:0000256" key="3">
    <source>
        <dbReference type="ARBA" id="ARBA00004972"/>
    </source>
</evidence>
<dbReference type="GO" id="GO:0005506">
    <property type="term" value="F:iron ion binding"/>
    <property type="evidence" value="ECO:0007669"/>
    <property type="project" value="InterPro"/>
</dbReference>
<dbReference type="Pfam" id="PF00067">
    <property type="entry name" value="p450"/>
    <property type="match status" value="1"/>
</dbReference>
<keyword evidence="10 20" id="KW-0408">Iron</keyword>
<dbReference type="eggNOG" id="KOG0157">
    <property type="taxonomic scope" value="Eukaryota"/>
</dbReference>
<evidence type="ECO:0000256" key="7">
    <source>
        <dbReference type="ARBA" id="ARBA00022723"/>
    </source>
</evidence>
<dbReference type="InterPro" id="IPR002401">
    <property type="entry name" value="Cyt_P450_E_grp-I"/>
</dbReference>
<evidence type="ECO:0000256" key="1">
    <source>
        <dbReference type="ARBA" id="ARBA00001971"/>
    </source>
</evidence>
<dbReference type="Gramene" id="OGLUM05G06730.1">
    <property type="protein sequence ID" value="OGLUM05G06730.1"/>
    <property type="gene ID" value="OGLUM05G06730"/>
</dbReference>
<evidence type="ECO:0000256" key="10">
    <source>
        <dbReference type="ARBA" id="ARBA00023004"/>
    </source>
</evidence>
<evidence type="ECO:0000256" key="12">
    <source>
        <dbReference type="ARBA" id="ARBA00023136"/>
    </source>
</evidence>
<evidence type="ECO:0000256" key="2">
    <source>
        <dbReference type="ARBA" id="ARBA00004167"/>
    </source>
</evidence>
<reference evidence="24" key="1">
    <citation type="submission" date="2015-04" db="UniProtKB">
        <authorList>
            <consortium name="EnsemblPlants"/>
        </authorList>
    </citation>
    <scope>IDENTIFICATION</scope>
</reference>
<dbReference type="AlphaFoldDB" id="A0A0D9ZVG1"/>
<feature type="transmembrane region" description="Helical" evidence="23">
    <location>
        <begin position="74"/>
        <end position="96"/>
    </location>
</feature>
<evidence type="ECO:0000256" key="20">
    <source>
        <dbReference type="PIRSR" id="PIRSR602401-1"/>
    </source>
</evidence>
<dbReference type="GO" id="GO:0048443">
    <property type="term" value="P:stamen development"/>
    <property type="evidence" value="ECO:0007669"/>
    <property type="project" value="UniProtKB-ARBA"/>
</dbReference>
<dbReference type="GO" id="GO:0016125">
    <property type="term" value="P:sterol metabolic process"/>
    <property type="evidence" value="ECO:0007669"/>
    <property type="project" value="TreeGrafter"/>
</dbReference>
<comment type="subcellular location">
    <subcellularLocation>
        <location evidence="2">Membrane</location>
        <topology evidence="2">Single-pass membrane protein</topology>
    </subcellularLocation>
</comment>
<reference evidence="24" key="2">
    <citation type="submission" date="2018-05" db="EMBL/GenBank/DDBJ databases">
        <title>OgluRS3 (Oryza glumaepatula Reference Sequence Version 3).</title>
        <authorList>
            <person name="Zhang J."/>
            <person name="Kudrna D."/>
            <person name="Lee S."/>
            <person name="Talag J."/>
            <person name="Welchert J."/>
            <person name="Wing R.A."/>
        </authorList>
    </citation>
    <scope>NUCLEOTIDE SEQUENCE [LARGE SCALE GENOMIC DNA]</scope>
</reference>
<feature type="coiled-coil region" evidence="22">
    <location>
        <begin position="384"/>
        <end position="411"/>
    </location>
</feature>
<feature type="binding site" description="axial binding residue" evidence="20">
    <location>
        <position position="515"/>
    </location>
    <ligand>
        <name>heme</name>
        <dbReference type="ChEBI" id="CHEBI:30413"/>
    </ligand>
    <ligandPart>
        <name>Fe</name>
        <dbReference type="ChEBI" id="CHEBI:18248"/>
    </ligandPart>
</feature>
<evidence type="ECO:0000256" key="9">
    <source>
        <dbReference type="ARBA" id="ARBA00023002"/>
    </source>
</evidence>
<dbReference type="GO" id="GO:0048366">
    <property type="term" value="P:leaf development"/>
    <property type="evidence" value="ECO:0007669"/>
    <property type="project" value="UniProtKB-ARBA"/>
</dbReference>
<accession>A0A0D9ZVG1</accession>
<name>A0A0D9ZVG1_9ORYZ</name>
<dbReference type="HOGENOM" id="CLU_001570_15_5_1"/>
<keyword evidence="6 23" id="KW-0812">Transmembrane</keyword>
<evidence type="ECO:0000256" key="14">
    <source>
        <dbReference type="ARBA" id="ARBA00051104"/>
    </source>
</evidence>
<organism evidence="24">
    <name type="scientific">Oryza glumipatula</name>
    <dbReference type="NCBI Taxonomy" id="40148"/>
    <lineage>
        <taxon>Eukaryota</taxon>
        <taxon>Viridiplantae</taxon>
        <taxon>Streptophyta</taxon>
        <taxon>Embryophyta</taxon>
        <taxon>Tracheophyta</taxon>
        <taxon>Spermatophyta</taxon>
        <taxon>Magnoliopsida</taxon>
        <taxon>Liliopsida</taxon>
        <taxon>Poales</taxon>
        <taxon>Poaceae</taxon>
        <taxon>BOP clade</taxon>
        <taxon>Oryzoideae</taxon>
        <taxon>Oryzeae</taxon>
        <taxon>Oryzinae</taxon>
        <taxon>Oryza</taxon>
    </lineage>
</organism>
<dbReference type="InterPro" id="IPR036396">
    <property type="entry name" value="Cyt_P450_sf"/>
</dbReference>
<dbReference type="GO" id="GO:0016020">
    <property type="term" value="C:membrane"/>
    <property type="evidence" value="ECO:0007669"/>
    <property type="project" value="UniProtKB-SubCell"/>
</dbReference>
<dbReference type="STRING" id="40148.A0A0D9ZVG1"/>
<comment type="pathway">
    <text evidence="16">Steroid biosynthesis.</text>
</comment>
<evidence type="ECO:0000256" key="11">
    <source>
        <dbReference type="ARBA" id="ARBA00023033"/>
    </source>
</evidence>
<comment type="cofactor">
    <cofactor evidence="1 20">
        <name>heme</name>
        <dbReference type="ChEBI" id="CHEBI:30413"/>
    </cofactor>
</comment>
<keyword evidence="25" id="KW-1185">Reference proteome</keyword>
<evidence type="ECO:0000313" key="24">
    <source>
        <dbReference type="EnsemblPlants" id="OGLUM05G06730.1"/>
    </source>
</evidence>
<keyword evidence="5 20" id="KW-0349">Heme</keyword>
<comment type="pathway">
    <text evidence="3">Hormone biosynthesis.</text>
</comment>
<evidence type="ECO:0000256" key="22">
    <source>
        <dbReference type="SAM" id="Coils"/>
    </source>
</evidence>